<dbReference type="Proteomes" id="UP000887574">
    <property type="component" value="Unplaced"/>
</dbReference>
<organism evidence="1 2">
    <name type="scientific">Ditylenchus dipsaci</name>
    <dbReference type="NCBI Taxonomy" id="166011"/>
    <lineage>
        <taxon>Eukaryota</taxon>
        <taxon>Metazoa</taxon>
        <taxon>Ecdysozoa</taxon>
        <taxon>Nematoda</taxon>
        <taxon>Chromadorea</taxon>
        <taxon>Rhabditida</taxon>
        <taxon>Tylenchina</taxon>
        <taxon>Tylenchomorpha</taxon>
        <taxon>Sphaerularioidea</taxon>
        <taxon>Anguinidae</taxon>
        <taxon>Anguininae</taxon>
        <taxon>Ditylenchus</taxon>
    </lineage>
</organism>
<sequence>MSTFICNSSAEVLFEVLSFLNRSELDDLALTSKHLNHFTAKNFSAIPLNYLDTLYITTNYRYVLKFCNCHTSSCKCSLEQLQCYSKSGKWIVKCVFVTLRTKVGLNIAKWEKEIESICSLWLGSRCVIHVERGSVAALDFQLYPLLYNCAQIEFSTFQRYGREVDLLSFLENIPNERQNKLVVQIKNLNDWDIVTELLFRAKQSFDAAESQCSYRLQFTFIPMSMLDQKTSFKMTNERTRESLRYHMDRRSRKHAILERYSV</sequence>
<protein>
    <submittedName>
        <fullName evidence="2">F-box domain-containing protein</fullName>
    </submittedName>
</protein>
<dbReference type="WBParaSite" id="jg5894">
    <property type="protein sequence ID" value="jg5894"/>
    <property type="gene ID" value="jg5894"/>
</dbReference>
<dbReference type="AlphaFoldDB" id="A0A915EGT4"/>
<accession>A0A915EGT4</accession>
<reference evidence="2" key="1">
    <citation type="submission" date="2022-11" db="UniProtKB">
        <authorList>
            <consortium name="WormBaseParasite"/>
        </authorList>
    </citation>
    <scope>IDENTIFICATION</scope>
</reference>
<name>A0A915EGT4_9BILA</name>
<evidence type="ECO:0000313" key="2">
    <source>
        <dbReference type="WBParaSite" id="jg5894"/>
    </source>
</evidence>
<evidence type="ECO:0000313" key="1">
    <source>
        <dbReference type="Proteomes" id="UP000887574"/>
    </source>
</evidence>
<keyword evidence="1" id="KW-1185">Reference proteome</keyword>
<proteinExistence type="predicted"/>